<comment type="caution">
    <text evidence="1">The sequence shown here is derived from an EMBL/GenBank/DDBJ whole genome shotgun (WGS) entry which is preliminary data.</text>
</comment>
<dbReference type="EMBL" id="AAXA02000015">
    <property type="protein sequence ID" value="EDR46093.1"/>
    <property type="molecule type" value="Genomic_DNA"/>
</dbReference>
<evidence type="ECO:0000313" key="1">
    <source>
        <dbReference type="EMBL" id="EDR46093.1"/>
    </source>
</evidence>
<gene>
    <name evidence="1" type="ORF">DORFOR_02700</name>
</gene>
<dbReference type="STRING" id="411461.DORFOR_02700"/>
<evidence type="ECO:0000313" key="2">
    <source>
        <dbReference type="Proteomes" id="UP000005359"/>
    </source>
</evidence>
<reference evidence="1 2" key="1">
    <citation type="submission" date="2007-10" db="EMBL/GenBank/DDBJ databases">
        <title>Draft genome sequence of Dorea formicigenerans(ATCC 27755).</title>
        <authorList>
            <person name="Sudarsanam P."/>
            <person name="Ley R."/>
            <person name="Guruge J."/>
            <person name="Turnbaugh P.J."/>
            <person name="Mahowald M."/>
            <person name="Liep D."/>
            <person name="Gordon J."/>
        </authorList>
    </citation>
    <scope>NUCLEOTIDE SEQUENCE [LARGE SCALE GENOMIC DNA]</scope>
    <source>
        <strain evidence="1 2">ATCC 27755</strain>
    </source>
</reference>
<name>B0G8T9_9FIRM</name>
<dbReference type="AlphaFoldDB" id="B0G8T9"/>
<reference evidence="1 2" key="2">
    <citation type="submission" date="2007-10" db="EMBL/GenBank/DDBJ databases">
        <authorList>
            <person name="Fulton L."/>
            <person name="Clifton S."/>
            <person name="Fulton B."/>
            <person name="Xu J."/>
            <person name="Minx P."/>
            <person name="Pepin K.H."/>
            <person name="Johnson M."/>
            <person name="Thiruvilangam P."/>
            <person name="Bhonagiri V."/>
            <person name="Nash W.E."/>
            <person name="Wang C."/>
            <person name="Mardis E.R."/>
            <person name="Wilson R.K."/>
        </authorList>
    </citation>
    <scope>NUCLEOTIDE SEQUENCE [LARGE SCALE GENOMIC DNA]</scope>
    <source>
        <strain evidence="1 2">ATCC 27755</strain>
    </source>
</reference>
<organism evidence="1 2">
    <name type="scientific">Dorea formicigenerans ATCC 27755</name>
    <dbReference type="NCBI Taxonomy" id="411461"/>
    <lineage>
        <taxon>Bacteria</taxon>
        <taxon>Bacillati</taxon>
        <taxon>Bacillota</taxon>
        <taxon>Clostridia</taxon>
        <taxon>Lachnospirales</taxon>
        <taxon>Lachnospiraceae</taxon>
        <taxon>Dorea</taxon>
    </lineage>
</organism>
<proteinExistence type="predicted"/>
<protein>
    <submittedName>
        <fullName evidence="1">Uncharacterized protein</fullName>
    </submittedName>
</protein>
<sequence>MAVFVTNRYRHIFVLLSQLVLTVPNSANFRKGGDHLRIKDNMQKLTDNHTQKNQKGRI</sequence>
<dbReference type="Proteomes" id="UP000005359">
    <property type="component" value="Unassembled WGS sequence"/>
</dbReference>
<accession>B0G8T9</accession>
<dbReference type="PaxDb" id="411461-DORFOR_02700"/>